<evidence type="ECO:0000313" key="1">
    <source>
        <dbReference type="EMBL" id="KRZ98761.1"/>
    </source>
</evidence>
<gene>
    <name evidence="1" type="ORF">AC631_05484</name>
</gene>
<dbReference type="GeneID" id="26842493"/>
<keyword evidence="2" id="KW-1185">Reference proteome</keyword>
<dbReference type="AlphaFoldDB" id="A0A0V1PRI6"/>
<protein>
    <submittedName>
        <fullName evidence="1">Uncharacterized protein</fullName>
    </submittedName>
</protein>
<accession>A0A0V1PRI6</accession>
<reference evidence="1 2" key="1">
    <citation type="submission" date="2015-11" db="EMBL/GenBank/DDBJ databases">
        <title>The genome of Debaryomyces fabryi.</title>
        <authorList>
            <person name="Tafer H."/>
            <person name="Lopandic K."/>
        </authorList>
    </citation>
    <scope>NUCLEOTIDE SEQUENCE [LARGE SCALE GENOMIC DNA]</scope>
    <source>
        <strain evidence="1 2">CBS 789</strain>
    </source>
</reference>
<evidence type="ECO:0000313" key="2">
    <source>
        <dbReference type="Proteomes" id="UP000054251"/>
    </source>
</evidence>
<dbReference type="RefSeq" id="XP_015464864.1">
    <property type="nucleotide sequence ID" value="XM_015614313.1"/>
</dbReference>
<sequence length="625" mass="71316">MELTALLEKIDSIDKPDGSTNELLKKFGDLLREDSVRSSSISKGSIPTVIKITNAELFQVIESGDDASCYSLILEALRVLINFLANNDDNRLFLASSDLDYKATFWSLICKLFSLNTLNAKRNVIYERILLMLSQFIHNTDLLKSFIIFFSETGIEKCLIEYLRFIIDSELAAETGFDELMIPIEIYSEFMSEMSDTTSVDMIFANDCKEHLDTIIKVFNFAVRLNVYEHDKEEMDIVNDVFSNLSNIIYNITLCEDIPNLSSTKIHSKILKLIPQLPTKIQNFTLNKRRLFSSSGNIASMTNYDNSVDFSMAIEYFRNPETDPYILSACAIDLGNYITSVEKAELLRVKIDNEIGLKKFIANFYGIKFNDVIQYQAFHLFNNLMSSDIAVYSFENYVSVLKSAKVVVDNGQYYKEVFGIYSKFIKKLIRFAFIEKKNSQISIFEFKDLWNHFNPVDHPGAASEEIYLILTQAFIATKLLETGSVEPENAPFVTSLVENLVSANGLNDDISSTFLLEKLKTLGIFFKTIAAHSINSQVITKVLYDSDPDQYYLHFITPYHIFLEKLQQILDEQRNLNNANSQNQFSVIQNNSKFVCATTIAYCNLSHDTNEEVDAIQSICQSIIR</sequence>
<dbReference type="EMBL" id="LMYN01000216">
    <property type="protein sequence ID" value="KRZ98761.1"/>
    <property type="molecule type" value="Genomic_DNA"/>
</dbReference>
<comment type="caution">
    <text evidence="1">The sequence shown here is derived from an EMBL/GenBank/DDBJ whole genome shotgun (WGS) entry which is preliminary data.</text>
</comment>
<dbReference type="Proteomes" id="UP000054251">
    <property type="component" value="Unassembled WGS sequence"/>
</dbReference>
<dbReference type="OrthoDB" id="4095311at2759"/>
<proteinExistence type="predicted"/>
<name>A0A0V1PRI6_9ASCO</name>
<organism evidence="1 2">
    <name type="scientific">Debaryomyces fabryi</name>
    <dbReference type="NCBI Taxonomy" id="58627"/>
    <lineage>
        <taxon>Eukaryota</taxon>
        <taxon>Fungi</taxon>
        <taxon>Dikarya</taxon>
        <taxon>Ascomycota</taxon>
        <taxon>Saccharomycotina</taxon>
        <taxon>Pichiomycetes</taxon>
        <taxon>Debaryomycetaceae</taxon>
        <taxon>Debaryomyces</taxon>
    </lineage>
</organism>